<evidence type="ECO:0000313" key="2">
    <source>
        <dbReference type="Proteomes" id="UP000323454"/>
    </source>
</evidence>
<sequence length="177" mass="18717">MGVVDVASLGVMFVKGPVIARALWRVGSNFGKFIEETSIAKNIVEKGRTVIVEARAKAVKPTGTVRDSVKATQPEISGAGIPKSFELSTDGAKVWVHGNATDHFAEAAKGFAARGLSPEAVKLQMQQQLRSMQAAVAEATKGGVPLNQRLTVGGWQLEFRQGAGDLLPALIHARMVG</sequence>
<comment type="caution">
    <text evidence="1">The sequence shown here is derived from an EMBL/GenBank/DDBJ whole genome shotgun (WGS) entry which is preliminary data.</text>
</comment>
<dbReference type="EMBL" id="VUOB01000019">
    <property type="protein sequence ID" value="KAA2263019.1"/>
    <property type="molecule type" value="Genomic_DNA"/>
</dbReference>
<organism evidence="1 2">
    <name type="scientific">Solihabitans fulvus</name>
    <dbReference type="NCBI Taxonomy" id="1892852"/>
    <lineage>
        <taxon>Bacteria</taxon>
        <taxon>Bacillati</taxon>
        <taxon>Actinomycetota</taxon>
        <taxon>Actinomycetes</taxon>
        <taxon>Pseudonocardiales</taxon>
        <taxon>Pseudonocardiaceae</taxon>
        <taxon>Solihabitans</taxon>
    </lineage>
</organism>
<reference evidence="1 2" key="2">
    <citation type="submission" date="2019-09" db="EMBL/GenBank/DDBJ databases">
        <authorList>
            <person name="Jin C."/>
        </authorList>
    </citation>
    <scope>NUCLEOTIDE SEQUENCE [LARGE SCALE GENOMIC DNA]</scope>
    <source>
        <strain evidence="1 2">AN110305</strain>
    </source>
</reference>
<keyword evidence="2" id="KW-1185">Reference proteome</keyword>
<dbReference type="AlphaFoldDB" id="A0A5B2XJ47"/>
<gene>
    <name evidence="1" type="ORF">F0L68_11240</name>
</gene>
<evidence type="ECO:0000313" key="1">
    <source>
        <dbReference type="EMBL" id="KAA2263019.1"/>
    </source>
</evidence>
<reference evidence="1 2" key="1">
    <citation type="submission" date="2019-09" db="EMBL/GenBank/DDBJ databases">
        <title>Goodfellowia gen. nov., a new genus of the Pseudonocardineae related to Actinoalloteichus, containing Goodfellowia coeruleoviolacea gen. nov., comb. nov. gen. nov., comb. nov.</title>
        <authorList>
            <person name="Labeda D."/>
        </authorList>
    </citation>
    <scope>NUCLEOTIDE SEQUENCE [LARGE SCALE GENOMIC DNA]</scope>
    <source>
        <strain evidence="1 2">AN110305</strain>
    </source>
</reference>
<proteinExistence type="predicted"/>
<dbReference type="RefSeq" id="WP_223198690.1">
    <property type="nucleotide sequence ID" value="NZ_VUOB01000019.1"/>
</dbReference>
<accession>A0A5B2XJ47</accession>
<name>A0A5B2XJ47_9PSEU</name>
<protein>
    <submittedName>
        <fullName evidence="1">Uncharacterized protein</fullName>
    </submittedName>
</protein>
<dbReference type="Proteomes" id="UP000323454">
    <property type="component" value="Unassembled WGS sequence"/>
</dbReference>